<comment type="caution">
    <text evidence="1">The sequence shown here is derived from an EMBL/GenBank/DDBJ whole genome shotgun (WGS) entry which is preliminary data.</text>
</comment>
<dbReference type="AlphaFoldDB" id="A0AAV6RRA8"/>
<keyword evidence="2" id="KW-1185">Reference proteome</keyword>
<dbReference type="Proteomes" id="UP000693946">
    <property type="component" value="Linkage Group LG18"/>
</dbReference>
<organism evidence="1 2">
    <name type="scientific">Solea senegalensis</name>
    <name type="common">Senegalese sole</name>
    <dbReference type="NCBI Taxonomy" id="28829"/>
    <lineage>
        <taxon>Eukaryota</taxon>
        <taxon>Metazoa</taxon>
        <taxon>Chordata</taxon>
        <taxon>Craniata</taxon>
        <taxon>Vertebrata</taxon>
        <taxon>Euteleostomi</taxon>
        <taxon>Actinopterygii</taxon>
        <taxon>Neopterygii</taxon>
        <taxon>Teleostei</taxon>
        <taxon>Neoteleostei</taxon>
        <taxon>Acanthomorphata</taxon>
        <taxon>Carangaria</taxon>
        <taxon>Pleuronectiformes</taxon>
        <taxon>Pleuronectoidei</taxon>
        <taxon>Soleidae</taxon>
        <taxon>Solea</taxon>
    </lineage>
</organism>
<reference evidence="1 2" key="1">
    <citation type="journal article" date="2021" name="Sci. Rep.">
        <title>Chromosome anchoring in Senegalese sole (Solea senegalensis) reveals sex-associated markers and genome rearrangements in flatfish.</title>
        <authorList>
            <person name="Guerrero-Cozar I."/>
            <person name="Gomez-Garrido J."/>
            <person name="Berbel C."/>
            <person name="Martinez-Blanch J.F."/>
            <person name="Alioto T."/>
            <person name="Claros M.G."/>
            <person name="Gagnaire P.A."/>
            <person name="Manchado M."/>
        </authorList>
    </citation>
    <scope>NUCLEOTIDE SEQUENCE [LARGE SCALE GENOMIC DNA]</scope>
    <source>
        <strain evidence="1">Sse05_10M</strain>
    </source>
</reference>
<sequence length="76" mass="8878">MKKHRLSAGKRLSKPLLFGTLIVGLAAAFYNRHSFFPDVTELRAQEEARNNVRRIEVLERRQRQKDELAEKRRGSS</sequence>
<accession>A0AAV6RRA8</accession>
<evidence type="ECO:0000313" key="2">
    <source>
        <dbReference type="Proteomes" id="UP000693946"/>
    </source>
</evidence>
<name>A0AAV6RRA8_SOLSE</name>
<evidence type="ECO:0000313" key="1">
    <source>
        <dbReference type="EMBL" id="KAG7506522.1"/>
    </source>
</evidence>
<proteinExistence type="predicted"/>
<protein>
    <submittedName>
        <fullName evidence="1">Uncharacterized protein</fullName>
    </submittedName>
</protein>
<dbReference type="EMBL" id="JAGKHQ010000010">
    <property type="protein sequence ID" value="KAG7506522.1"/>
    <property type="molecule type" value="Genomic_DNA"/>
</dbReference>
<gene>
    <name evidence="1" type="ORF">JOB18_008074</name>
</gene>